<dbReference type="Proteomes" id="UP001166784">
    <property type="component" value="Unassembled WGS sequence"/>
</dbReference>
<dbReference type="RefSeq" id="WP_241057882.1">
    <property type="nucleotide sequence ID" value="NZ_JAKWJU010000002.1"/>
</dbReference>
<reference evidence="2" key="1">
    <citation type="submission" date="2022-03" db="EMBL/GenBank/DDBJ databases">
        <authorList>
            <person name="Santos J.D.N."/>
            <person name="Kallscheuer N."/>
            <person name="Jogler C."/>
            <person name="Lage O.M."/>
        </authorList>
    </citation>
    <scope>NUCLEOTIDE SEQUENCE</scope>
    <source>
        <strain evidence="2">M600PL45_2</strain>
    </source>
</reference>
<evidence type="ECO:0000259" key="1">
    <source>
        <dbReference type="Pfam" id="PF23826"/>
    </source>
</evidence>
<protein>
    <recommendedName>
        <fullName evidence="1">DUF7196 domain-containing protein</fullName>
    </recommendedName>
</protein>
<dbReference type="EMBL" id="JAKWJU010000002">
    <property type="protein sequence ID" value="MCH6159902.1"/>
    <property type="molecule type" value="Genomic_DNA"/>
</dbReference>
<accession>A0ABS9SUF7</accession>
<feature type="domain" description="DUF7196" evidence="1">
    <location>
        <begin position="1"/>
        <end position="70"/>
    </location>
</feature>
<organism evidence="2 3">
    <name type="scientific">Streptomyces marispadix</name>
    <dbReference type="NCBI Taxonomy" id="2922868"/>
    <lineage>
        <taxon>Bacteria</taxon>
        <taxon>Bacillati</taxon>
        <taxon>Actinomycetota</taxon>
        <taxon>Actinomycetes</taxon>
        <taxon>Kitasatosporales</taxon>
        <taxon>Streptomycetaceae</taxon>
        <taxon>Streptomyces</taxon>
    </lineage>
</organism>
<keyword evidence="3" id="KW-1185">Reference proteome</keyword>
<dbReference type="Pfam" id="PF23826">
    <property type="entry name" value="DUF7196"/>
    <property type="match status" value="1"/>
</dbReference>
<evidence type="ECO:0000313" key="3">
    <source>
        <dbReference type="Proteomes" id="UP001166784"/>
    </source>
</evidence>
<sequence>MGCNCGNKAGANRNTNAAQAAARATAKHRRAAVRYRLTLPNGVARDYVTAHEANAANRRAGGQGTITAVNQ</sequence>
<comment type="caution">
    <text evidence="2">The sequence shown here is derived from an EMBL/GenBank/DDBJ whole genome shotgun (WGS) entry which is preliminary data.</text>
</comment>
<dbReference type="InterPro" id="IPR055620">
    <property type="entry name" value="DUF7196"/>
</dbReference>
<reference evidence="2" key="2">
    <citation type="journal article" date="2023" name="Int. J. Syst. Evol. Microbiol.">
        <title>Streptomyces marispadix sp. nov., isolated from marine beach sediment of the Northern Coast of Portugal.</title>
        <authorList>
            <person name="dos Santos J.D.N."/>
            <person name="Vitorino I.R."/>
            <person name="Kallscheuer N."/>
            <person name="Srivastava A."/>
            <person name="Krautwurst S."/>
            <person name="Marz M."/>
            <person name="Jogler C."/>
            <person name="Lobo Da Cunha A."/>
            <person name="Catita J."/>
            <person name="Goncalves H."/>
            <person name="Gonzalez I."/>
            <person name="Reyes F."/>
            <person name="Lage O.M."/>
        </authorList>
    </citation>
    <scope>NUCLEOTIDE SEQUENCE</scope>
    <source>
        <strain evidence="2">M600PL45_2</strain>
    </source>
</reference>
<gene>
    <name evidence="2" type="ORF">MMA15_05545</name>
</gene>
<name>A0ABS9SUF7_9ACTN</name>
<evidence type="ECO:0000313" key="2">
    <source>
        <dbReference type="EMBL" id="MCH6159902.1"/>
    </source>
</evidence>
<proteinExistence type="predicted"/>